<accession>A0ABY8KDS2</accession>
<reference evidence="1 2" key="1">
    <citation type="submission" date="2023-04" db="EMBL/GenBank/DDBJ databases">
        <title>Genomic of Lysinibacillus capsici TSBLM.</title>
        <authorList>
            <person name="Hu X.S."/>
            <person name="Yu C.H."/>
        </authorList>
    </citation>
    <scope>NUCLEOTIDE SEQUENCE [LARGE SCALE GENOMIC DNA]</scope>
    <source>
        <strain evidence="1 2">TSBLM</strain>
    </source>
</reference>
<sequence length="42" mass="5167">MKLYDLLNNTAAVEEQYWLLKKMPQEHLAVEPSEEVEDWYRR</sequence>
<gene>
    <name evidence="1" type="ORF">QBO96_16330</name>
</gene>
<protein>
    <submittedName>
        <fullName evidence="1">Uncharacterized protein</fullName>
    </submittedName>
</protein>
<organism evidence="1 2">
    <name type="scientific">Lysinibacillus capsici</name>
    <dbReference type="NCBI Taxonomy" id="2115968"/>
    <lineage>
        <taxon>Bacteria</taxon>
        <taxon>Bacillati</taxon>
        <taxon>Bacillota</taxon>
        <taxon>Bacilli</taxon>
        <taxon>Bacillales</taxon>
        <taxon>Bacillaceae</taxon>
        <taxon>Lysinibacillus</taxon>
    </lineage>
</organism>
<proteinExistence type="predicted"/>
<evidence type="ECO:0000313" key="1">
    <source>
        <dbReference type="EMBL" id="WGF37280.1"/>
    </source>
</evidence>
<dbReference type="Proteomes" id="UP001244564">
    <property type="component" value="Chromosome"/>
</dbReference>
<dbReference type="RefSeq" id="WP_279493671.1">
    <property type="nucleotide sequence ID" value="NZ_CP122283.1"/>
</dbReference>
<evidence type="ECO:0000313" key="2">
    <source>
        <dbReference type="Proteomes" id="UP001244564"/>
    </source>
</evidence>
<keyword evidence="2" id="KW-1185">Reference proteome</keyword>
<dbReference type="EMBL" id="CP122283">
    <property type="protein sequence ID" value="WGF37280.1"/>
    <property type="molecule type" value="Genomic_DNA"/>
</dbReference>
<name>A0ABY8KDS2_9BACI</name>